<sequence length="372" mass="41168">MALTAAFGVARESGCQGFRAFLGSLLLRQGEPPNCRSVAFLVDIPTVILSLTAPFAAIAYLTILRRLESLVPDLQRTGLLPDDADTAAKYQVLRQWLHQLLPRGWKSCVLFAVSAMMTVWLYTRNLESGGIFQALASPAVPEEMLRDHWWADYRQHPVLAVHCILVGTIGVHYALASAWLYALVGRHLLSRSRRKSLAFRVRYVPRWRDRSFGWSPAIALIMLSYASTINFAISMIAVFDMLQTGSFNRTVAGAFATLGVLTDLTLVILTLNDVGKVHQGVRSSVRKSVARGLDKAEASREQRTRQRRPIRNGRSRSHSVATRREVNIILAARDLDSWPALPISNLPLGLLKVAPGVYAIIQLTRTLTGGSS</sequence>
<feature type="compositionally biased region" description="Basic residues" evidence="1">
    <location>
        <begin position="305"/>
        <end position="317"/>
    </location>
</feature>
<dbReference type="AlphaFoldDB" id="A0A1A8Z9A2"/>
<feature type="compositionally biased region" description="Basic and acidic residues" evidence="1">
    <location>
        <begin position="292"/>
        <end position="304"/>
    </location>
</feature>
<feature type="transmembrane region" description="Helical" evidence="2">
    <location>
        <begin position="212"/>
        <end position="239"/>
    </location>
</feature>
<feature type="region of interest" description="Disordered" evidence="1">
    <location>
        <begin position="292"/>
        <end position="319"/>
    </location>
</feature>
<keyword evidence="2" id="KW-1133">Transmembrane helix</keyword>
<dbReference type="EMBL" id="LT594324">
    <property type="protein sequence ID" value="SBT40410.1"/>
    <property type="molecule type" value="Genomic_DNA"/>
</dbReference>
<feature type="transmembrane region" description="Helical" evidence="2">
    <location>
        <begin position="104"/>
        <end position="122"/>
    </location>
</feature>
<evidence type="ECO:0000256" key="1">
    <source>
        <dbReference type="SAM" id="MobiDB-lite"/>
    </source>
</evidence>
<protein>
    <submittedName>
        <fullName evidence="3">Uncharacterized protein</fullName>
    </submittedName>
</protein>
<proteinExistence type="predicted"/>
<name>A0A1A8Z9A2_9ACTN</name>
<keyword evidence="2" id="KW-0812">Transmembrane</keyword>
<evidence type="ECO:0000256" key="2">
    <source>
        <dbReference type="SAM" id="Phobius"/>
    </source>
</evidence>
<dbReference type="Proteomes" id="UP000198765">
    <property type="component" value="Chromosome I"/>
</dbReference>
<keyword evidence="2" id="KW-0472">Membrane</keyword>
<feature type="transmembrane region" description="Helical" evidence="2">
    <location>
        <begin position="251"/>
        <end position="272"/>
    </location>
</feature>
<gene>
    <name evidence="3" type="ORF">GA0070621_0955</name>
</gene>
<evidence type="ECO:0000313" key="3">
    <source>
        <dbReference type="EMBL" id="SBT40410.1"/>
    </source>
</evidence>
<reference evidence="3 4" key="1">
    <citation type="submission" date="2016-06" db="EMBL/GenBank/DDBJ databases">
        <authorList>
            <person name="Kjaerup R.B."/>
            <person name="Dalgaard T.S."/>
            <person name="Juul-Madsen H.R."/>
        </authorList>
    </citation>
    <scope>NUCLEOTIDE SEQUENCE [LARGE SCALE GENOMIC DNA]</scope>
    <source>
        <strain evidence="3 4">DSM 45248</strain>
    </source>
</reference>
<dbReference type="PATRIC" id="fig|299146.4.peg.979"/>
<organism evidence="3 4">
    <name type="scientific">Micromonospora narathiwatensis</name>
    <dbReference type="NCBI Taxonomy" id="299146"/>
    <lineage>
        <taxon>Bacteria</taxon>
        <taxon>Bacillati</taxon>
        <taxon>Actinomycetota</taxon>
        <taxon>Actinomycetes</taxon>
        <taxon>Micromonosporales</taxon>
        <taxon>Micromonosporaceae</taxon>
        <taxon>Micromonospora</taxon>
    </lineage>
</organism>
<keyword evidence="4" id="KW-1185">Reference proteome</keyword>
<accession>A0A1A8Z9A2</accession>
<feature type="transmembrane region" description="Helical" evidence="2">
    <location>
        <begin position="39"/>
        <end position="61"/>
    </location>
</feature>
<feature type="transmembrane region" description="Helical" evidence="2">
    <location>
        <begin position="159"/>
        <end position="184"/>
    </location>
</feature>
<evidence type="ECO:0000313" key="4">
    <source>
        <dbReference type="Proteomes" id="UP000198765"/>
    </source>
</evidence>